<proteinExistence type="predicted"/>
<dbReference type="InterPro" id="IPR036890">
    <property type="entry name" value="HATPase_C_sf"/>
</dbReference>
<sequence length="430" mass="49778">MVAIVGLIFSCFTTGYVYLVILDELYNRKYLEKKWIYYLAVLLHTILNTVEALIGYPLLNVCYSLGILCIGSALLYDTEKKDIIVNSVVIVIYVATIDFLVTTIFSTLTQNSAYIALQDPKFFLVSGMANTLAILCTCHVFSQLLKKYKISNISRIFAMYMIFLLVFELSLLLYLLRREMNIDNNGILLIFCMGFVAVDVGILRLFEVVSQSYELEKKTELLVQQRELLTKYYEGLQERFKESQKLLHDVKKHLQVISDLGDNEKTTQKEYAKELLEEIEEIQKNFHCSDKIVCAILWDKIQVCNHDGIKLDINMQDILFDFMDKTDVTVLFANLLDNAIDACKSCQEDTRRIFLRIHRFKDYVVIKMINTMNQTPRKNDEKLISTKKNHKGLGMEILMDLSNKYCGNISYSYTDVEFETKIILSTNSKL</sequence>
<evidence type="ECO:0000313" key="4">
    <source>
        <dbReference type="Proteomes" id="UP001220658"/>
    </source>
</evidence>
<dbReference type="InterPro" id="IPR032834">
    <property type="entry name" value="NatK-like_C"/>
</dbReference>
<protein>
    <submittedName>
        <fullName evidence="3">GHKL domain-containing protein</fullName>
    </submittedName>
</protein>
<feature type="transmembrane region" description="Helical" evidence="1">
    <location>
        <begin position="6"/>
        <end position="23"/>
    </location>
</feature>
<keyword evidence="1" id="KW-0812">Transmembrane</keyword>
<feature type="transmembrane region" description="Helical" evidence="1">
    <location>
        <begin position="58"/>
        <end position="76"/>
    </location>
</feature>
<feature type="transmembrane region" description="Helical" evidence="1">
    <location>
        <begin position="187"/>
        <end position="206"/>
    </location>
</feature>
<feature type="transmembrane region" description="Helical" evidence="1">
    <location>
        <begin position="83"/>
        <end position="102"/>
    </location>
</feature>
<evidence type="ECO:0000259" key="2">
    <source>
        <dbReference type="Pfam" id="PF14501"/>
    </source>
</evidence>
<feature type="transmembrane region" description="Helical" evidence="1">
    <location>
        <begin position="157"/>
        <end position="175"/>
    </location>
</feature>
<feature type="transmembrane region" description="Helical" evidence="1">
    <location>
        <begin position="35"/>
        <end position="52"/>
    </location>
</feature>
<organism evidence="3 4">
    <name type="scientific">Faecalitalea cylindroides</name>
    <dbReference type="NCBI Taxonomy" id="39483"/>
    <lineage>
        <taxon>Bacteria</taxon>
        <taxon>Bacillati</taxon>
        <taxon>Bacillota</taxon>
        <taxon>Erysipelotrichia</taxon>
        <taxon>Erysipelotrichales</taxon>
        <taxon>Erysipelotrichaceae</taxon>
        <taxon>Faecalitalea</taxon>
    </lineage>
</organism>
<feature type="transmembrane region" description="Helical" evidence="1">
    <location>
        <begin position="122"/>
        <end position="145"/>
    </location>
</feature>
<dbReference type="CDD" id="cd16935">
    <property type="entry name" value="HATPase_AgrC-ComD-like"/>
    <property type="match status" value="1"/>
</dbReference>
<name>A0AAW6FTN8_9FIRM</name>
<dbReference type="EMBL" id="JAQNCK010000017">
    <property type="protein sequence ID" value="MDC0828498.1"/>
    <property type="molecule type" value="Genomic_DNA"/>
</dbReference>
<reference evidence="3" key="1">
    <citation type="submission" date="2023-01" db="EMBL/GenBank/DDBJ databases">
        <title>Human gut microbiome strain richness.</title>
        <authorList>
            <person name="Chen-Liaw A."/>
        </authorList>
    </citation>
    <scope>NUCLEOTIDE SEQUENCE</scope>
    <source>
        <strain evidence="3">D55st1_G4_D55t1_190419</strain>
    </source>
</reference>
<comment type="caution">
    <text evidence="3">The sequence shown here is derived from an EMBL/GenBank/DDBJ whole genome shotgun (WGS) entry which is preliminary data.</text>
</comment>
<evidence type="ECO:0000313" key="3">
    <source>
        <dbReference type="EMBL" id="MDC0828498.1"/>
    </source>
</evidence>
<dbReference type="SUPFAM" id="SSF55874">
    <property type="entry name" value="ATPase domain of HSP90 chaperone/DNA topoisomerase II/histidine kinase"/>
    <property type="match status" value="1"/>
</dbReference>
<dbReference type="RefSeq" id="WP_044961250.1">
    <property type="nucleotide sequence ID" value="NZ_JADMUL010000008.1"/>
</dbReference>
<dbReference type="Pfam" id="PF14501">
    <property type="entry name" value="HATPase_c_5"/>
    <property type="match status" value="1"/>
</dbReference>
<keyword evidence="1" id="KW-0472">Membrane</keyword>
<evidence type="ECO:0000256" key="1">
    <source>
        <dbReference type="SAM" id="Phobius"/>
    </source>
</evidence>
<dbReference type="GO" id="GO:0042802">
    <property type="term" value="F:identical protein binding"/>
    <property type="evidence" value="ECO:0007669"/>
    <property type="project" value="TreeGrafter"/>
</dbReference>
<accession>A0AAW6FTN8</accession>
<gene>
    <name evidence="3" type="ORF">POG00_07215</name>
</gene>
<keyword evidence="1" id="KW-1133">Transmembrane helix</keyword>
<dbReference type="Proteomes" id="UP001220658">
    <property type="component" value="Unassembled WGS sequence"/>
</dbReference>
<dbReference type="PANTHER" id="PTHR40448">
    <property type="entry name" value="TWO-COMPONENT SENSOR HISTIDINE KINASE"/>
    <property type="match status" value="1"/>
</dbReference>
<dbReference type="PANTHER" id="PTHR40448:SF1">
    <property type="entry name" value="TWO-COMPONENT SENSOR HISTIDINE KINASE"/>
    <property type="match status" value="1"/>
</dbReference>
<dbReference type="Gene3D" id="3.30.565.10">
    <property type="entry name" value="Histidine kinase-like ATPase, C-terminal domain"/>
    <property type="match status" value="1"/>
</dbReference>
<dbReference type="AlphaFoldDB" id="A0AAW6FTN8"/>
<feature type="domain" description="Sensor histidine kinase NatK-like C-terminal" evidence="2">
    <location>
        <begin position="324"/>
        <end position="424"/>
    </location>
</feature>